<dbReference type="GeneID" id="62162329"/>
<keyword evidence="2" id="KW-0472">Membrane</keyword>
<dbReference type="EMBL" id="JAATWM020000019">
    <property type="protein sequence ID" value="KAF9876092.1"/>
    <property type="molecule type" value="Genomic_DNA"/>
</dbReference>
<comment type="caution">
    <text evidence="3">The sequence shown here is derived from an EMBL/GenBank/DDBJ whole genome shotgun (WGS) entry which is preliminary data.</text>
</comment>
<dbReference type="AlphaFoldDB" id="A0A9P6LL16"/>
<evidence type="ECO:0000313" key="4">
    <source>
        <dbReference type="Proteomes" id="UP000781932"/>
    </source>
</evidence>
<sequence length="119" mass="12464">MSVNHAGLPFLTNTGQAQTANSPPSTANTAPVGPTGPVASAGPAALAAGPGSPRRPPFILRFLPYFVQEIIVAISDPNRSAPPLLCCLAFLCVWAISAALNPIIPGLRVRIENIMRRRI</sequence>
<accession>A0A9P6LL16</accession>
<dbReference type="RefSeq" id="XP_038745553.1">
    <property type="nucleotide sequence ID" value="XM_038889255.1"/>
</dbReference>
<evidence type="ECO:0000256" key="2">
    <source>
        <dbReference type="SAM" id="Phobius"/>
    </source>
</evidence>
<gene>
    <name evidence="3" type="ORF">CkaCkLH20_06538</name>
</gene>
<reference evidence="3" key="1">
    <citation type="submission" date="2020-03" db="EMBL/GenBank/DDBJ databases">
        <authorList>
            <person name="He L."/>
        </authorList>
    </citation>
    <scope>NUCLEOTIDE SEQUENCE</scope>
    <source>
        <strain evidence="3">CkLH20</strain>
    </source>
</reference>
<feature type="compositionally biased region" description="Polar residues" evidence="1">
    <location>
        <begin position="13"/>
        <end position="29"/>
    </location>
</feature>
<organism evidence="3 4">
    <name type="scientific">Colletotrichum karsti</name>
    <dbReference type="NCBI Taxonomy" id="1095194"/>
    <lineage>
        <taxon>Eukaryota</taxon>
        <taxon>Fungi</taxon>
        <taxon>Dikarya</taxon>
        <taxon>Ascomycota</taxon>
        <taxon>Pezizomycotina</taxon>
        <taxon>Sordariomycetes</taxon>
        <taxon>Hypocreomycetidae</taxon>
        <taxon>Glomerellales</taxon>
        <taxon>Glomerellaceae</taxon>
        <taxon>Colletotrichum</taxon>
        <taxon>Colletotrichum boninense species complex</taxon>
    </lineage>
</organism>
<keyword evidence="2" id="KW-1133">Transmembrane helix</keyword>
<keyword evidence="2" id="KW-0812">Transmembrane</keyword>
<feature type="transmembrane region" description="Helical" evidence="2">
    <location>
        <begin position="81"/>
        <end position="107"/>
    </location>
</feature>
<dbReference type="Proteomes" id="UP000781932">
    <property type="component" value="Unassembled WGS sequence"/>
</dbReference>
<evidence type="ECO:0000313" key="3">
    <source>
        <dbReference type="EMBL" id="KAF9876092.1"/>
    </source>
</evidence>
<keyword evidence="4" id="KW-1185">Reference proteome</keyword>
<name>A0A9P6LL16_9PEZI</name>
<feature type="region of interest" description="Disordered" evidence="1">
    <location>
        <begin position="13"/>
        <end position="36"/>
    </location>
</feature>
<reference evidence="3" key="2">
    <citation type="submission" date="2020-11" db="EMBL/GenBank/DDBJ databases">
        <title>Whole genome sequencing of Colletotrichum sp.</title>
        <authorList>
            <person name="Li H."/>
        </authorList>
    </citation>
    <scope>NUCLEOTIDE SEQUENCE</scope>
    <source>
        <strain evidence="3">CkLH20</strain>
    </source>
</reference>
<evidence type="ECO:0000256" key="1">
    <source>
        <dbReference type="SAM" id="MobiDB-lite"/>
    </source>
</evidence>
<proteinExistence type="predicted"/>
<protein>
    <submittedName>
        <fullName evidence="3">Uncharacterized protein</fullName>
    </submittedName>
</protein>